<dbReference type="EC" id="2.1.1.282" evidence="7"/>
<comment type="function">
    <text evidence="7">S-adenosyl-L-methionine-dependent methyltransferase that acts as a component of the wyosine derivatives biosynthesis pathway. Probably methylates N-4 position of wybutosine-86 to produce wybutosine-72.</text>
</comment>
<dbReference type="Gene3D" id="3.30.1960.10">
    <property type="entry name" value="tRNA wybutosine-synthesizing-like"/>
    <property type="match status" value="1"/>
</dbReference>
<dbReference type="InterPro" id="IPR036602">
    <property type="entry name" value="tRNA_yW-synthesising-like_sf"/>
</dbReference>
<accession>A0A7J3M3Q1</accession>
<dbReference type="HAMAP" id="MF_00266">
    <property type="entry name" value="TYW3_archaea"/>
    <property type="match status" value="1"/>
</dbReference>
<dbReference type="InterPro" id="IPR022908">
    <property type="entry name" value="Taw3"/>
</dbReference>
<keyword evidence="3 7" id="KW-0808">Transferase</keyword>
<reference evidence="9" key="1">
    <citation type="journal article" date="2020" name="mSystems">
        <title>Genome- and Community-Level Interaction Insights into Carbon Utilization and Element Cycling Functions of Hydrothermarchaeota in Hydrothermal Sediment.</title>
        <authorList>
            <person name="Zhou Z."/>
            <person name="Liu Y."/>
            <person name="Xu W."/>
            <person name="Pan J."/>
            <person name="Luo Z.H."/>
            <person name="Li M."/>
        </authorList>
    </citation>
    <scope>NUCLEOTIDE SEQUENCE [LARGE SCALE GENOMIC DNA]</scope>
    <source>
        <strain evidence="9">SpSt-587</strain>
    </source>
</reference>
<dbReference type="AlphaFoldDB" id="A0A7J3M3Q1"/>
<evidence type="ECO:0000256" key="1">
    <source>
        <dbReference type="ARBA" id="ARBA00008569"/>
    </source>
</evidence>
<evidence type="ECO:0000256" key="6">
    <source>
        <dbReference type="ARBA" id="ARBA00030554"/>
    </source>
</evidence>
<gene>
    <name evidence="7" type="primary">taw3</name>
    <name evidence="9" type="ORF">ENT52_06710</name>
</gene>
<comment type="caution">
    <text evidence="9">The sequence shown here is derived from an EMBL/GenBank/DDBJ whole genome shotgun (WGS) entry which is preliminary data.</text>
</comment>
<feature type="domain" description="tRNA wybutosine-synthesizing protein" evidence="8">
    <location>
        <begin position="19"/>
        <end position="197"/>
    </location>
</feature>
<comment type="similarity">
    <text evidence="1 7">Belongs to the TYW3 family.</text>
</comment>
<organism evidence="9">
    <name type="scientific">Archaeoglobus fulgidus</name>
    <dbReference type="NCBI Taxonomy" id="2234"/>
    <lineage>
        <taxon>Archaea</taxon>
        <taxon>Methanobacteriati</taxon>
        <taxon>Methanobacteriota</taxon>
        <taxon>Archaeoglobi</taxon>
        <taxon>Archaeoglobales</taxon>
        <taxon>Archaeoglobaceae</taxon>
        <taxon>Archaeoglobus</taxon>
    </lineage>
</organism>
<evidence type="ECO:0000256" key="4">
    <source>
        <dbReference type="ARBA" id="ARBA00022691"/>
    </source>
</evidence>
<evidence type="ECO:0000256" key="7">
    <source>
        <dbReference type="HAMAP-Rule" id="MF_00266"/>
    </source>
</evidence>
<sequence>MHSWLICQPSGRSDWEDYKRRRLETLEKEIREGKIDEDILPLLEIINSFEPYVTLSSCSGRIAVIDLEEFGKKLNSKFLGKWHRFVSFEEVLESAKNCKRQGWFIQFPPIVHVACKNLCSAEKLLAIANAAGFRRSGVISFRNLVVEIASLERIETPIAIDGRLVVDESYLRTVVEIANLKLRKSKEKIERLIQLLNKK</sequence>
<dbReference type="SUPFAM" id="SSF111278">
    <property type="entry name" value="SSo0622-like"/>
    <property type="match status" value="1"/>
</dbReference>
<dbReference type="PANTHER" id="PTHR48418">
    <property type="entry name" value="TRNA WYBUTOSINE-SYNTHESIZING PROTEIN 3"/>
    <property type="match status" value="1"/>
</dbReference>
<name>A0A7J3M3Q1_ARCFL</name>
<dbReference type="GO" id="GO:0008175">
    <property type="term" value="F:tRNA methyltransferase activity"/>
    <property type="evidence" value="ECO:0007669"/>
    <property type="project" value="InterPro"/>
</dbReference>
<evidence type="ECO:0000259" key="8">
    <source>
        <dbReference type="Pfam" id="PF02676"/>
    </source>
</evidence>
<dbReference type="PANTHER" id="PTHR48418:SF1">
    <property type="entry name" value="TRNA WYBUTOSINE-SYNTHESIZING PROTEIN 3"/>
    <property type="match status" value="1"/>
</dbReference>
<dbReference type="FunFam" id="3.30.1960.10:FF:000010">
    <property type="entry name" value="tRNA(Phe) 7-((3-amino-3-carboxypropyl)-4-demethylwyosine(37)-N(4))-methyltransferase 1"/>
    <property type="match status" value="1"/>
</dbReference>
<evidence type="ECO:0000256" key="2">
    <source>
        <dbReference type="ARBA" id="ARBA00022603"/>
    </source>
</evidence>
<dbReference type="EMBL" id="DSYZ01000127">
    <property type="protein sequence ID" value="HGT83399.1"/>
    <property type="molecule type" value="Genomic_DNA"/>
</dbReference>
<dbReference type="Pfam" id="PF02676">
    <property type="entry name" value="TYW3"/>
    <property type="match status" value="1"/>
</dbReference>
<dbReference type="InterPro" id="IPR003827">
    <property type="entry name" value="tRNA_yW-synthesising"/>
</dbReference>
<protein>
    <recommendedName>
        <fullName evidence="6 7">tRNA(Phe) 7-((3-amino-3-carboxypropyl)-4-demethylwyosine(37)-N(4))-methyltransferase</fullName>
        <ecNumber evidence="7">2.1.1.282</ecNumber>
    </recommendedName>
    <alternativeName>
        <fullName evidence="7">tRNA wyosine derivatives biosynthesis protein Taw3</fullName>
    </alternativeName>
</protein>
<keyword evidence="4 7" id="KW-0949">S-adenosyl-L-methionine</keyword>
<dbReference type="NCBIfam" id="NF003267">
    <property type="entry name" value="PRK04235.1-6"/>
    <property type="match status" value="1"/>
</dbReference>
<evidence type="ECO:0000256" key="3">
    <source>
        <dbReference type="ARBA" id="ARBA00022679"/>
    </source>
</evidence>
<comment type="catalytic activity">
    <reaction evidence="7">
        <text>4-demethyl-7-[(3S)-3-amino-3-carboxypropyl]wyosine(37) in tRNA(Phe) + S-adenosyl-L-methionine = 7-[(3S)-3-amino-3-carboxypropyl]wyosine(37) in tRNA(Phe) + S-adenosyl-L-homocysteine + H(+)</text>
        <dbReference type="Rhea" id="RHEA:36635"/>
        <dbReference type="Rhea" id="RHEA-COMP:10378"/>
        <dbReference type="Rhea" id="RHEA-COMP:10379"/>
        <dbReference type="ChEBI" id="CHEBI:15378"/>
        <dbReference type="ChEBI" id="CHEBI:57856"/>
        <dbReference type="ChEBI" id="CHEBI:59789"/>
        <dbReference type="ChEBI" id="CHEBI:73543"/>
        <dbReference type="ChEBI" id="CHEBI:73550"/>
        <dbReference type="EC" id="2.1.1.282"/>
    </reaction>
</comment>
<keyword evidence="2 7" id="KW-0489">Methyltransferase</keyword>
<dbReference type="GO" id="GO:0030488">
    <property type="term" value="P:tRNA methylation"/>
    <property type="evidence" value="ECO:0007669"/>
    <property type="project" value="InterPro"/>
</dbReference>
<proteinExistence type="inferred from homology"/>
<keyword evidence="5 7" id="KW-0819">tRNA processing</keyword>
<evidence type="ECO:0000313" key="9">
    <source>
        <dbReference type="EMBL" id="HGT83399.1"/>
    </source>
</evidence>
<dbReference type="GO" id="GO:0031591">
    <property type="term" value="P:wybutosine biosynthetic process"/>
    <property type="evidence" value="ECO:0007669"/>
    <property type="project" value="InterPro"/>
</dbReference>
<evidence type="ECO:0000256" key="5">
    <source>
        <dbReference type="ARBA" id="ARBA00022694"/>
    </source>
</evidence>